<protein>
    <recommendedName>
        <fullName evidence="5">Transmembrane protein</fullName>
    </recommendedName>
</protein>
<keyword evidence="2" id="KW-0472">Membrane</keyword>
<dbReference type="EMBL" id="SJLU01000001">
    <property type="protein sequence ID" value="TBX98104.1"/>
    <property type="molecule type" value="Genomic_DNA"/>
</dbReference>
<feature type="region of interest" description="Disordered" evidence="1">
    <location>
        <begin position="144"/>
        <end position="167"/>
    </location>
</feature>
<proteinExistence type="predicted"/>
<sequence length="167" mass="18745">MSAHGIFSADKQKDLSEQDNIEIYRLLSRGLIVSSDGIISNITNLYGNMIQVLIGLLAAATVLGFFAVRWQSVQSAQEYVDGKTNAFFESKAFRDLVVEKSQQYIDQLDPATNPQVRAEAVSEDLLDIRARIEAIEFYIRNAASPEEPSEPEVKKVTRPRPRKRGEN</sequence>
<comment type="caution">
    <text evidence="3">The sequence shown here is derived from an EMBL/GenBank/DDBJ whole genome shotgun (WGS) entry which is preliminary data.</text>
</comment>
<evidence type="ECO:0000256" key="2">
    <source>
        <dbReference type="SAM" id="Phobius"/>
    </source>
</evidence>
<evidence type="ECO:0008006" key="5">
    <source>
        <dbReference type="Google" id="ProtNLM"/>
    </source>
</evidence>
<evidence type="ECO:0000256" key="1">
    <source>
        <dbReference type="SAM" id="MobiDB-lite"/>
    </source>
</evidence>
<dbReference type="RefSeq" id="WP_131603252.1">
    <property type="nucleotide sequence ID" value="NZ_SJLU01000001.1"/>
</dbReference>
<name>A0A8G2J488_RHILV</name>
<keyword evidence="2" id="KW-1133">Transmembrane helix</keyword>
<evidence type="ECO:0000313" key="4">
    <source>
        <dbReference type="Proteomes" id="UP000291866"/>
    </source>
</evidence>
<accession>A0A8G2J488</accession>
<gene>
    <name evidence="3" type="ORF">E0H31_04140</name>
</gene>
<feature type="compositionally biased region" description="Basic residues" evidence="1">
    <location>
        <begin position="156"/>
        <end position="167"/>
    </location>
</feature>
<reference evidence="3 4" key="1">
    <citation type="submission" date="2019-02" db="EMBL/GenBank/DDBJ databases">
        <title>The competitiveness to form nodules shapes the capacities of Rhizobium leguminosarum sv viciae communities to promote symbiosis with specific hosts.</title>
        <authorList>
            <person name="Boivin S."/>
            <person name="Lepetit M."/>
        </authorList>
    </citation>
    <scope>NUCLEOTIDE SEQUENCE [LARGE SCALE GENOMIC DNA]</scope>
    <source>
        <strain evidence="3 4">SPF4F3</strain>
    </source>
</reference>
<evidence type="ECO:0000313" key="3">
    <source>
        <dbReference type="EMBL" id="TBX98104.1"/>
    </source>
</evidence>
<keyword evidence="2" id="KW-0812">Transmembrane</keyword>
<feature type="transmembrane region" description="Helical" evidence="2">
    <location>
        <begin position="49"/>
        <end position="68"/>
    </location>
</feature>
<dbReference type="AlphaFoldDB" id="A0A8G2J488"/>
<organism evidence="3 4">
    <name type="scientific">Rhizobium leguminosarum bv. viciae</name>
    <dbReference type="NCBI Taxonomy" id="387"/>
    <lineage>
        <taxon>Bacteria</taxon>
        <taxon>Pseudomonadati</taxon>
        <taxon>Pseudomonadota</taxon>
        <taxon>Alphaproteobacteria</taxon>
        <taxon>Hyphomicrobiales</taxon>
        <taxon>Rhizobiaceae</taxon>
        <taxon>Rhizobium/Agrobacterium group</taxon>
        <taxon>Rhizobium</taxon>
    </lineage>
</organism>
<dbReference type="Proteomes" id="UP000291866">
    <property type="component" value="Unassembled WGS sequence"/>
</dbReference>